<dbReference type="InterPro" id="IPR036984">
    <property type="entry name" value="NrpR_dom_sf"/>
</dbReference>
<dbReference type="Gene3D" id="3.30.70.1360">
    <property type="entry name" value="mj0159-like"/>
    <property type="match status" value="1"/>
</dbReference>
<proteinExistence type="predicted"/>
<evidence type="ECO:0000259" key="1">
    <source>
        <dbReference type="Pfam" id="PF01995"/>
    </source>
</evidence>
<evidence type="ECO:0000259" key="2">
    <source>
        <dbReference type="Pfam" id="PF08461"/>
    </source>
</evidence>
<name>A0A8J7W9W7_9EURY</name>
<dbReference type="InterPro" id="IPR002846">
    <property type="entry name" value="NRD"/>
</dbReference>
<reference evidence="3" key="1">
    <citation type="submission" date="2014-12" db="EMBL/GenBank/DDBJ databases">
        <authorList>
            <person name="Huang H.-H."/>
            <person name="Chen S.-C."/>
            <person name="Lai M.-C."/>
        </authorList>
    </citation>
    <scope>NUCLEOTIDE SEQUENCE</scope>
    <source>
        <strain evidence="3">K1F9705b</strain>
    </source>
</reference>
<comment type="caution">
    <text evidence="3">The sequence shown here is derived from an EMBL/GenBank/DDBJ whole genome shotgun (WGS) entry which is preliminary data.</text>
</comment>
<dbReference type="Proteomes" id="UP000730161">
    <property type="component" value="Unassembled WGS sequence"/>
</dbReference>
<accession>A0A8J7W9W7</accession>
<dbReference type="PANTHER" id="PTHR41964">
    <property type="entry name" value="GLOBAL NITROGEN REGULATOR NRPR"/>
    <property type="match status" value="1"/>
</dbReference>
<evidence type="ECO:0000313" key="4">
    <source>
        <dbReference type="Proteomes" id="UP000730161"/>
    </source>
</evidence>
<dbReference type="EMBL" id="JWHL01000011">
    <property type="protein sequence ID" value="MBR1369300.1"/>
    <property type="molecule type" value="Genomic_DNA"/>
</dbReference>
<dbReference type="PANTHER" id="PTHR41964:SF1">
    <property type="entry name" value="GLOBAL NITROGEN REGULATOR NRPR"/>
    <property type="match status" value="1"/>
</dbReference>
<dbReference type="InterPro" id="IPR013668">
    <property type="entry name" value="RNase_R_HTH_12"/>
</dbReference>
<gene>
    <name evidence="3" type="ORF">RJ53_07265</name>
</gene>
<dbReference type="Pfam" id="PF08461">
    <property type="entry name" value="WHD_RNase_R"/>
    <property type="match status" value="1"/>
</dbReference>
<feature type="domain" description="Ribonuclease R winged-helix" evidence="2">
    <location>
        <begin position="25"/>
        <end position="88"/>
    </location>
</feature>
<keyword evidence="4" id="KW-1185">Reference proteome</keyword>
<evidence type="ECO:0000313" key="3">
    <source>
        <dbReference type="EMBL" id="MBR1369300.1"/>
    </source>
</evidence>
<dbReference type="InterPro" id="IPR038982">
    <property type="entry name" value="NrpR"/>
</dbReference>
<protein>
    <submittedName>
        <fullName evidence="3">Uncharacterized protein</fullName>
    </submittedName>
</protein>
<sequence>MAGTRTAEELFMRETDPGTERKCLEILRILRESPDPMGAKHLSELMAEQGFVLSDRAVQYYLQNLDEMGFTRKVGNRGRILTSLGIAETESALVGDRIGFVISKLERLAFRSSLNPETCTGDVAYNLSYVKDEYLDMVSNACNEVIAEKLGFFGTYTFIDTDPRIPKGHTGLLTLCSITMDGVLQHHGIPVRMAYGGCLSVNKTVAEGFTHLIGYKGSTVDPLQLFISAQMTSIGEYCRTKRGVVLANVRNIPTVAVPEATVLMMQLQSNGFHIPAAIGSGILGIPGDPYQSSIISYSGMNLIARVTECGIRMKTEIGAGTIPISRLL</sequence>
<organism evidence="3 4">
    <name type="scientific">Methanocalculus chunghsingensis</name>
    <dbReference type="NCBI Taxonomy" id="156457"/>
    <lineage>
        <taxon>Archaea</taxon>
        <taxon>Methanobacteriati</taxon>
        <taxon>Methanobacteriota</taxon>
        <taxon>Stenosarchaea group</taxon>
        <taxon>Methanomicrobia</taxon>
        <taxon>Methanomicrobiales</taxon>
        <taxon>Methanocalculaceae</taxon>
        <taxon>Methanocalculus</taxon>
    </lineage>
</organism>
<dbReference type="Pfam" id="PF01995">
    <property type="entry name" value="NRD1_2"/>
    <property type="match status" value="1"/>
</dbReference>
<dbReference type="AlphaFoldDB" id="A0A8J7W9W7"/>
<feature type="domain" description="NrpR regulatory" evidence="1">
    <location>
        <begin position="98"/>
        <end position="327"/>
    </location>
</feature>